<keyword evidence="1" id="KW-0732">Signal</keyword>
<name>A0A7R9DG13_TIMPO</name>
<accession>A0A7R9DG13</accession>
<feature type="signal peptide" evidence="1">
    <location>
        <begin position="1"/>
        <end position="28"/>
    </location>
</feature>
<gene>
    <name evidence="2" type="ORF">TPSB3V08_LOCUS8691</name>
</gene>
<dbReference type="AlphaFoldDB" id="A0A7R9DG13"/>
<dbReference type="EMBL" id="OD006393">
    <property type="protein sequence ID" value="CAD7412891.1"/>
    <property type="molecule type" value="Genomic_DNA"/>
</dbReference>
<organism evidence="2">
    <name type="scientific">Timema poppense</name>
    <name type="common">Walking stick</name>
    <dbReference type="NCBI Taxonomy" id="170557"/>
    <lineage>
        <taxon>Eukaryota</taxon>
        <taxon>Metazoa</taxon>
        <taxon>Ecdysozoa</taxon>
        <taxon>Arthropoda</taxon>
        <taxon>Hexapoda</taxon>
        <taxon>Insecta</taxon>
        <taxon>Pterygota</taxon>
        <taxon>Neoptera</taxon>
        <taxon>Polyneoptera</taxon>
        <taxon>Phasmatodea</taxon>
        <taxon>Timematodea</taxon>
        <taxon>Timematoidea</taxon>
        <taxon>Timematidae</taxon>
        <taxon>Timema</taxon>
    </lineage>
</organism>
<proteinExistence type="predicted"/>
<reference evidence="2" key="1">
    <citation type="submission" date="2020-11" db="EMBL/GenBank/DDBJ databases">
        <authorList>
            <person name="Tran Van P."/>
        </authorList>
    </citation>
    <scope>NUCLEOTIDE SEQUENCE</scope>
</reference>
<sequence length="85" mass="9222">MVVVVGKWGPSRLTNMVVVMVLVGLCGAKPRSPGKTLTECIPADIDCREDMGLVCGIDESGLLRTFPSQCQMEFSNCADKTCKFH</sequence>
<evidence type="ECO:0000313" key="2">
    <source>
        <dbReference type="EMBL" id="CAD7412891.1"/>
    </source>
</evidence>
<protein>
    <submittedName>
        <fullName evidence="2">Uncharacterized protein</fullName>
    </submittedName>
</protein>
<evidence type="ECO:0000256" key="1">
    <source>
        <dbReference type="SAM" id="SignalP"/>
    </source>
</evidence>
<feature type="chain" id="PRO_5031354079" evidence="1">
    <location>
        <begin position="29"/>
        <end position="85"/>
    </location>
</feature>